<feature type="domain" description="Response regulatory" evidence="2">
    <location>
        <begin position="3"/>
        <end position="121"/>
    </location>
</feature>
<dbReference type="PROSITE" id="PS50110">
    <property type="entry name" value="RESPONSE_REGULATORY"/>
    <property type="match status" value="1"/>
</dbReference>
<accession>A0A363UJR1</accession>
<evidence type="ECO:0000313" key="3">
    <source>
        <dbReference type="EMBL" id="PWN55665.1"/>
    </source>
</evidence>
<dbReference type="EMBL" id="QEQK01000009">
    <property type="protein sequence ID" value="PWN55665.1"/>
    <property type="molecule type" value="Genomic_DNA"/>
</dbReference>
<evidence type="ECO:0000259" key="2">
    <source>
        <dbReference type="PROSITE" id="PS50110"/>
    </source>
</evidence>
<dbReference type="SUPFAM" id="SSF52172">
    <property type="entry name" value="CheY-like"/>
    <property type="match status" value="1"/>
</dbReference>
<sequence length="139" mass="15006">MTDILLIDDSASDRMLIEQAFARTAAQLSLHCAEDGAAGLTRLGEQPGIRLVLLDLNMPGMNGLEFLEALTPALRACTVVLALSSSQLPDDIRGAYRAGVNAYIAKPLDFDGYVRIAEAVYRFWLQAARLPPEASLEAS</sequence>
<dbReference type="InterPro" id="IPR001789">
    <property type="entry name" value="Sig_transdc_resp-reg_receiver"/>
</dbReference>
<dbReference type="PANTHER" id="PTHR44520">
    <property type="entry name" value="RESPONSE REGULATOR RCP1-RELATED"/>
    <property type="match status" value="1"/>
</dbReference>
<dbReference type="Gene3D" id="3.40.50.2300">
    <property type="match status" value="1"/>
</dbReference>
<dbReference type="SMART" id="SM00448">
    <property type="entry name" value="REC"/>
    <property type="match status" value="1"/>
</dbReference>
<gene>
    <name evidence="3" type="ORF">DEH80_11200</name>
</gene>
<keyword evidence="1" id="KW-0597">Phosphoprotein</keyword>
<name>A0A363UJR1_9GAMM</name>
<proteinExistence type="predicted"/>
<keyword evidence="4" id="KW-1185">Reference proteome</keyword>
<dbReference type="CDD" id="cd17557">
    <property type="entry name" value="REC_Rcp-like"/>
    <property type="match status" value="1"/>
</dbReference>
<dbReference type="Pfam" id="PF00072">
    <property type="entry name" value="Response_reg"/>
    <property type="match status" value="1"/>
</dbReference>
<evidence type="ECO:0000256" key="1">
    <source>
        <dbReference type="PROSITE-ProRule" id="PRU00169"/>
    </source>
</evidence>
<protein>
    <submittedName>
        <fullName evidence="3">Response regulator</fullName>
    </submittedName>
</protein>
<feature type="modified residue" description="4-aspartylphosphate" evidence="1">
    <location>
        <position position="55"/>
    </location>
</feature>
<dbReference type="OrthoDB" id="9793549at2"/>
<dbReference type="Proteomes" id="UP000251800">
    <property type="component" value="Unassembled WGS sequence"/>
</dbReference>
<dbReference type="AlphaFoldDB" id="A0A363UJR1"/>
<dbReference type="InterPro" id="IPR052893">
    <property type="entry name" value="TCS_response_regulator"/>
</dbReference>
<organism evidence="3 4">
    <name type="scientific">Abyssibacter profundi</name>
    <dbReference type="NCBI Taxonomy" id="2182787"/>
    <lineage>
        <taxon>Bacteria</taxon>
        <taxon>Pseudomonadati</taxon>
        <taxon>Pseudomonadota</taxon>
        <taxon>Gammaproteobacteria</taxon>
        <taxon>Chromatiales</taxon>
        <taxon>Oceanococcaceae</taxon>
        <taxon>Abyssibacter</taxon>
    </lineage>
</organism>
<dbReference type="PANTHER" id="PTHR44520:SF2">
    <property type="entry name" value="RESPONSE REGULATOR RCP1"/>
    <property type="match status" value="1"/>
</dbReference>
<reference evidence="3 4" key="1">
    <citation type="submission" date="2018-05" db="EMBL/GenBank/DDBJ databases">
        <title>Abyssibacter profundi OUC007T gen. nov., sp. nov, a marine bacterium isolated from seawater of the Mariana Trench.</title>
        <authorList>
            <person name="Zhou S."/>
        </authorList>
    </citation>
    <scope>NUCLEOTIDE SEQUENCE [LARGE SCALE GENOMIC DNA]</scope>
    <source>
        <strain evidence="3 4">OUC007</strain>
    </source>
</reference>
<evidence type="ECO:0000313" key="4">
    <source>
        <dbReference type="Proteomes" id="UP000251800"/>
    </source>
</evidence>
<dbReference type="GO" id="GO:0000160">
    <property type="term" value="P:phosphorelay signal transduction system"/>
    <property type="evidence" value="ECO:0007669"/>
    <property type="project" value="InterPro"/>
</dbReference>
<dbReference type="InterPro" id="IPR011006">
    <property type="entry name" value="CheY-like_superfamily"/>
</dbReference>
<dbReference type="RefSeq" id="WP_109720589.1">
    <property type="nucleotide sequence ID" value="NZ_QEQK01000009.1"/>
</dbReference>
<comment type="caution">
    <text evidence="3">The sequence shown here is derived from an EMBL/GenBank/DDBJ whole genome shotgun (WGS) entry which is preliminary data.</text>
</comment>